<evidence type="ECO:0000313" key="1">
    <source>
        <dbReference type="EMBL" id="MDP9897342.1"/>
    </source>
</evidence>
<accession>A0AAW8DBI2</accession>
<sequence>MFTAGYASVKYFVPKALPLKPELRFSHAKTLSFPGRLRLTFRMRKVS</sequence>
<protein>
    <submittedName>
        <fullName evidence="1">Uncharacterized protein</fullName>
    </submittedName>
</protein>
<dbReference type="Proteomes" id="UP001242045">
    <property type="component" value="Unassembled WGS sequence"/>
</dbReference>
<dbReference type="EMBL" id="JAUSRD010000027">
    <property type="protein sequence ID" value="MDP9897342.1"/>
    <property type="molecule type" value="Genomic_DNA"/>
</dbReference>
<name>A0AAW8DBI2_9BURK</name>
<comment type="caution">
    <text evidence="1">The sequence shown here is derived from an EMBL/GenBank/DDBJ whole genome shotgun (WGS) entry which is preliminary data.</text>
</comment>
<organism evidence="1 2">
    <name type="scientific">Variovorax boronicumulans</name>
    <dbReference type="NCBI Taxonomy" id="436515"/>
    <lineage>
        <taxon>Bacteria</taxon>
        <taxon>Pseudomonadati</taxon>
        <taxon>Pseudomonadota</taxon>
        <taxon>Betaproteobacteria</taxon>
        <taxon>Burkholderiales</taxon>
        <taxon>Comamonadaceae</taxon>
        <taxon>Variovorax</taxon>
    </lineage>
</organism>
<dbReference type="AlphaFoldDB" id="A0AAW8DBI2"/>
<evidence type="ECO:0000313" key="2">
    <source>
        <dbReference type="Proteomes" id="UP001242045"/>
    </source>
</evidence>
<gene>
    <name evidence="1" type="ORF">J2W31_006486</name>
</gene>
<proteinExistence type="predicted"/>
<reference evidence="1" key="1">
    <citation type="submission" date="2023-07" db="EMBL/GenBank/DDBJ databases">
        <title>Sorghum-associated microbial communities from plants grown in Nebraska, USA.</title>
        <authorList>
            <person name="Schachtman D."/>
        </authorList>
    </citation>
    <scope>NUCLEOTIDE SEQUENCE</scope>
    <source>
        <strain evidence="1">DS3754</strain>
    </source>
</reference>